<sequence>MEFFLSTYRNKIDAKGRVSVPAPYRALLARKSAEGGLILGPDIAAPALVAGGRDYLDGLNRRIDELPDLHPEREMLIDGLLPFLSELSLDQEGRVQLGAHFLEHAGLASPGEAVFVGRRNSFQIWEPRAWDARAAEARVKAAAWLRGGSGS</sequence>
<dbReference type="InterPro" id="IPR035644">
    <property type="entry name" value="MraZ_C"/>
</dbReference>
<evidence type="ECO:0000256" key="7">
    <source>
        <dbReference type="HAMAP-Rule" id="MF_01008"/>
    </source>
</evidence>
<keyword evidence="2 7" id="KW-0963">Cytoplasm</keyword>
<evidence type="ECO:0000256" key="5">
    <source>
        <dbReference type="ARBA" id="ARBA00023125"/>
    </source>
</evidence>
<dbReference type="InterPro" id="IPR035642">
    <property type="entry name" value="MraZ_N"/>
</dbReference>
<evidence type="ECO:0000256" key="6">
    <source>
        <dbReference type="ARBA" id="ARBA00023163"/>
    </source>
</evidence>
<evidence type="ECO:0000256" key="1">
    <source>
        <dbReference type="ARBA" id="ARBA00013860"/>
    </source>
</evidence>
<comment type="subcellular location">
    <subcellularLocation>
        <location evidence="7">Cytoplasm</location>
        <location evidence="7">Nucleoid</location>
    </subcellularLocation>
</comment>
<dbReference type="InterPro" id="IPR003444">
    <property type="entry name" value="MraZ"/>
</dbReference>
<dbReference type="CDD" id="cd16320">
    <property type="entry name" value="MraZ_N"/>
    <property type="match status" value="1"/>
</dbReference>
<dbReference type="PANTHER" id="PTHR34701">
    <property type="entry name" value="TRANSCRIPTIONAL REGULATOR MRAZ"/>
    <property type="match status" value="1"/>
</dbReference>
<accession>A0ABV7VJZ4</accession>
<keyword evidence="6 7" id="KW-0804">Transcription</keyword>
<dbReference type="InterPro" id="IPR020603">
    <property type="entry name" value="MraZ_dom"/>
</dbReference>
<comment type="similarity">
    <text evidence="7">Belongs to the MraZ family.</text>
</comment>
<dbReference type="HAMAP" id="MF_01008">
    <property type="entry name" value="MraZ"/>
    <property type="match status" value="1"/>
</dbReference>
<organism evidence="9 10">
    <name type="scientific">Ferrovibrio xuzhouensis</name>
    <dbReference type="NCBI Taxonomy" id="1576914"/>
    <lineage>
        <taxon>Bacteria</taxon>
        <taxon>Pseudomonadati</taxon>
        <taxon>Pseudomonadota</taxon>
        <taxon>Alphaproteobacteria</taxon>
        <taxon>Rhodospirillales</taxon>
        <taxon>Rhodospirillaceae</taxon>
        <taxon>Ferrovibrio</taxon>
    </lineage>
</organism>
<evidence type="ECO:0000256" key="3">
    <source>
        <dbReference type="ARBA" id="ARBA00022737"/>
    </source>
</evidence>
<dbReference type="EMBL" id="JBHRYJ010000005">
    <property type="protein sequence ID" value="MFC3677840.1"/>
    <property type="molecule type" value="Genomic_DNA"/>
</dbReference>
<evidence type="ECO:0000313" key="10">
    <source>
        <dbReference type="Proteomes" id="UP001595711"/>
    </source>
</evidence>
<gene>
    <name evidence="7" type="primary">mraZ</name>
    <name evidence="9" type="ORF">ACFOOQ_19965</name>
</gene>
<protein>
    <recommendedName>
        <fullName evidence="1 7">Transcriptional regulator MraZ</fullName>
    </recommendedName>
</protein>
<proteinExistence type="inferred from homology"/>
<dbReference type="PANTHER" id="PTHR34701:SF1">
    <property type="entry name" value="TRANSCRIPTIONAL REGULATOR MRAZ"/>
    <property type="match status" value="1"/>
</dbReference>
<evidence type="ECO:0000313" key="9">
    <source>
        <dbReference type="EMBL" id="MFC3677840.1"/>
    </source>
</evidence>
<dbReference type="Pfam" id="PF02381">
    <property type="entry name" value="MraZ"/>
    <property type="match status" value="1"/>
</dbReference>
<evidence type="ECO:0000256" key="2">
    <source>
        <dbReference type="ARBA" id="ARBA00022490"/>
    </source>
</evidence>
<keyword evidence="10" id="KW-1185">Reference proteome</keyword>
<dbReference type="PROSITE" id="PS51740">
    <property type="entry name" value="SPOVT_ABRB"/>
    <property type="match status" value="2"/>
</dbReference>
<dbReference type="InterPro" id="IPR037914">
    <property type="entry name" value="SpoVT-AbrB_sf"/>
</dbReference>
<dbReference type="Gene3D" id="3.40.1550.20">
    <property type="entry name" value="Transcriptional regulator MraZ domain"/>
    <property type="match status" value="1"/>
</dbReference>
<dbReference type="RefSeq" id="WP_379729443.1">
    <property type="nucleotide sequence ID" value="NZ_JBHRYJ010000005.1"/>
</dbReference>
<keyword evidence="4 7" id="KW-0805">Transcription regulation</keyword>
<feature type="domain" description="SpoVT-AbrB" evidence="8">
    <location>
        <begin position="84"/>
        <end position="129"/>
    </location>
</feature>
<evidence type="ECO:0000259" key="8">
    <source>
        <dbReference type="PROSITE" id="PS51740"/>
    </source>
</evidence>
<dbReference type="CDD" id="cd16321">
    <property type="entry name" value="MraZ_C"/>
    <property type="match status" value="1"/>
</dbReference>
<dbReference type="Proteomes" id="UP001595711">
    <property type="component" value="Unassembled WGS sequence"/>
</dbReference>
<feature type="domain" description="SpoVT-AbrB" evidence="8">
    <location>
        <begin position="7"/>
        <end position="55"/>
    </location>
</feature>
<dbReference type="InterPro" id="IPR007159">
    <property type="entry name" value="SpoVT-AbrB_dom"/>
</dbReference>
<keyword evidence="5 7" id="KW-0238">DNA-binding</keyword>
<comment type="caution">
    <text evidence="9">The sequence shown here is derived from an EMBL/GenBank/DDBJ whole genome shotgun (WGS) entry which is preliminary data.</text>
</comment>
<evidence type="ECO:0000256" key="4">
    <source>
        <dbReference type="ARBA" id="ARBA00023015"/>
    </source>
</evidence>
<dbReference type="InterPro" id="IPR038619">
    <property type="entry name" value="MraZ_sf"/>
</dbReference>
<keyword evidence="3" id="KW-0677">Repeat</keyword>
<comment type="subunit">
    <text evidence="7">Forms oligomers.</text>
</comment>
<reference evidence="10" key="1">
    <citation type="journal article" date="2019" name="Int. J. Syst. Evol. Microbiol.">
        <title>The Global Catalogue of Microorganisms (GCM) 10K type strain sequencing project: providing services to taxonomists for standard genome sequencing and annotation.</title>
        <authorList>
            <consortium name="The Broad Institute Genomics Platform"/>
            <consortium name="The Broad Institute Genome Sequencing Center for Infectious Disease"/>
            <person name="Wu L."/>
            <person name="Ma J."/>
        </authorList>
    </citation>
    <scope>NUCLEOTIDE SEQUENCE [LARGE SCALE GENOMIC DNA]</scope>
    <source>
        <strain evidence="10">KCTC 42182</strain>
    </source>
</reference>
<name>A0ABV7VJZ4_9PROT</name>
<dbReference type="SUPFAM" id="SSF89447">
    <property type="entry name" value="AbrB/MazE/MraZ-like"/>
    <property type="match status" value="1"/>
</dbReference>